<evidence type="ECO:0000256" key="1">
    <source>
        <dbReference type="ARBA" id="ARBA00011738"/>
    </source>
</evidence>
<dbReference type="KEGG" id="kmn:HW532_07640"/>
<feature type="domain" description="GST N-terminal" evidence="2">
    <location>
        <begin position="1"/>
        <end position="79"/>
    </location>
</feature>
<dbReference type="PROSITE" id="PS50404">
    <property type="entry name" value="GST_NTER"/>
    <property type="match status" value="1"/>
</dbReference>
<dbReference type="InterPro" id="IPR004046">
    <property type="entry name" value="GST_C"/>
</dbReference>
<evidence type="ECO:0000313" key="4">
    <source>
        <dbReference type="EMBL" id="QPC42585.1"/>
    </source>
</evidence>
<protein>
    <submittedName>
        <fullName evidence="4">Glutathione S-transferase family protein</fullName>
    </submittedName>
</protein>
<gene>
    <name evidence="4" type="ORF">HW532_07640</name>
</gene>
<dbReference type="SFLD" id="SFLDS00019">
    <property type="entry name" value="Glutathione_Transferase_(cytos"/>
    <property type="match status" value="1"/>
</dbReference>
<dbReference type="PROSITE" id="PS50405">
    <property type="entry name" value="GST_CTER"/>
    <property type="match status" value="1"/>
</dbReference>
<dbReference type="InterPro" id="IPR004045">
    <property type="entry name" value="Glutathione_S-Trfase_N"/>
</dbReference>
<proteinExistence type="predicted"/>
<dbReference type="Pfam" id="PF00043">
    <property type="entry name" value="GST_C"/>
    <property type="match status" value="1"/>
</dbReference>
<dbReference type="Gene3D" id="3.40.30.10">
    <property type="entry name" value="Glutaredoxin"/>
    <property type="match status" value="1"/>
</dbReference>
<name>A0A7S8HBG9_9HYPH</name>
<comment type="subunit">
    <text evidence="1">Homodimer.</text>
</comment>
<dbReference type="CDD" id="cd00570">
    <property type="entry name" value="GST_N_family"/>
    <property type="match status" value="1"/>
</dbReference>
<dbReference type="GO" id="GO:0006749">
    <property type="term" value="P:glutathione metabolic process"/>
    <property type="evidence" value="ECO:0007669"/>
    <property type="project" value="TreeGrafter"/>
</dbReference>
<evidence type="ECO:0000313" key="5">
    <source>
        <dbReference type="Proteomes" id="UP000593594"/>
    </source>
</evidence>
<dbReference type="InterPro" id="IPR036282">
    <property type="entry name" value="Glutathione-S-Trfase_C_sf"/>
</dbReference>
<organism evidence="4 5">
    <name type="scientific">Kaustia mangrovi</name>
    <dbReference type="NCBI Taxonomy" id="2593653"/>
    <lineage>
        <taxon>Bacteria</taxon>
        <taxon>Pseudomonadati</taxon>
        <taxon>Pseudomonadota</taxon>
        <taxon>Alphaproteobacteria</taxon>
        <taxon>Hyphomicrobiales</taxon>
        <taxon>Parvibaculaceae</taxon>
        <taxon>Kaustia</taxon>
    </lineage>
</organism>
<dbReference type="RefSeq" id="WP_213163820.1">
    <property type="nucleotide sequence ID" value="NZ_CP058214.1"/>
</dbReference>
<dbReference type="InterPro" id="IPR010987">
    <property type="entry name" value="Glutathione-S-Trfase_C-like"/>
</dbReference>
<dbReference type="AlphaFoldDB" id="A0A7S8HBG9"/>
<evidence type="ECO:0000259" key="2">
    <source>
        <dbReference type="PROSITE" id="PS50404"/>
    </source>
</evidence>
<accession>A0A7S8HBG9</accession>
<keyword evidence="5" id="KW-1185">Reference proteome</keyword>
<keyword evidence="4" id="KW-0808">Transferase</keyword>
<feature type="domain" description="GST C-terminal" evidence="3">
    <location>
        <begin position="87"/>
        <end position="223"/>
    </location>
</feature>
<dbReference type="InterPro" id="IPR036249">
    <property type="entry name" value="Thioredoxin-like_sf"/>
</dbReference>
<reference evidence="4 5" key="1">
    <citation type="submission" date="2020-06" db="EMBL/GenBank/DDBJ databases">
        <title>Genome sequence of 2 isolates from Red Sea Mangroves.</title>
        <authorList>
            <person name="Sefrji F."/>
            <person name="Michoud G."/>
            <person name="Merlino G."/>
            <person name="Daffonchio D."/>
        </authorList>
    </citation>
    <scope>NUCLEOTIDE SEQUENCE [LARGE SCALE GENOMIC DNA]</scope>
    <source>
        <strain evidence="4 5">R1DC25</strain>
    </source>
</reference>
<evidence type="ECO:0000259" key="3">
    <source>
        <dbReference type="PROSITE" id="PS50405"/>
    </source>
</evidence>
<dbReference type="SFLD" id="SFLDG00358">
    <property type="entry name" value="Main_(cytGST)"/>
    <property type="match status" value="1"/>
</dbReference>
<dbReference type="Pfam" id="PF13409">
    <property type="entry name" value="GST_N_2"/>
    <property type="match status" value="1"/>
</dbReference>
<dbReference type="InterPro" id="IPR040079">
    <property type="entry name" value="Glutathione_S-Trfase"/>
</dbReference>
<dbReference type="PANTHER" id="PTHR43969">
    <property type="entry name" value="GLUTATHIONE S TRANSFERASE D10, ISOFORM A-RELATED"/>
    <property type="match status" value="1"/>
</dbReference>
<dbReference type="Proteomes" id="UP000593594">
    <property type="component" value="Chromosome"/>
</dbReference>
<dbReference type="SUPFAM" id="SSF52833">
    <property type="entry name" value="Thioredoxin-like"/>
    <property type="match status" value="1"/>
</dbReference>
<dbReference type="Gene3D" id="1.20.1050.10">
    <property type="match status" value="1"/>
</dbReference>
<dbReference type="SUPFAM" id="SSF47616">
    <property type="entry name" value="GST C-terminal domain-like"/>
    <property type="match status" value="1"/>
</dbReference>
<dbReference type="GO" id="GO:0004364">
    <property type="term" value="F:glutathione transferase activity"/>
    <property type="evidence" value="ECO:0007669"/>
    <property type="project" value="TreeGrafter"/>
</dbReference>
<dbReference type="PANTHER" id="PTHR43969:SF9">
    <property type="entry name" value="GLUTATHIONE S TRANSFERASE D10, ISOFORM A-RELATED"/>
    <property type="match status" value="1"/>
</dbReference>
<sequence length="229" mass="26008">MPKLYHFPLDPFSRRIRLALGEYGADAELVEERPWEQREGFLALNPAGALPVMVDDDRTVIAGIEALSEYLEETRGARNRVTLLGETPAERAETRRLVAWFDIRFHREVGRLVLGEKVEKRFAKPGQGGGAPHMKAVRVGLNNIRHHLDYIGFLSEARNWLAGDRLTHADLAAAAHLSCIDYLGDVPWSENAAAKQWYQRIKSRPCFRPLLADHIRGMPPPRFYADLDF</sequence>
<dbReference type="EMBL" id="CP058214">
    <property type="protein sequence ID" value="QPC42585.1"/>
    <property type="molecule type" value="Genomic_DNA"/>
</dbReference>